<evidence type="ECO:0000313" key="4">
    <source>
        <dbReference type="Proteomes" id="UP001054902"/>
    </source>
</evidence>
<dbReference type="Gene3D" id="2.20.70.10">
    <property type="match status" value="1"/>
</dbReference>
<dbReference type="Proteomes" id="UP001054902">
    <property type="component" value="Unassembled WGS sequence"/>
</dbReference>
<protein>
    <recommendedName>
        <fullName evidence="2">WW domain-containing protein</fullName>
    </recommendedName>
</protein>
<evidence type="ECO:0000259" key="2">
    <source>
        <dbReference type="PROSITE" id="PS50020"/>
    </source>
</evidence>
<organism evidence="3 4">
    <name type="scientific">Chaetoceros tenuissimus</name>
    <dbReference type="NCBI Taxonomy" id="426638"/>
    <lineage>
        <taxon>Eukaryota</taxon>
        <taxon>Sar</taxon>
        <taxon>Stramenopiles</taxon>
        <taxon>Ochrophyta</taxon>
        <taxon>Bacillariophyta</taxon>
        <taxon>Coscinodiscophyceae</taxon>
        <taxon>Chaetocerotophycidae</taxon>
        <taxon>Chaetocerotales</taxon>
        <taxon>Chaetocerotaceae</taxon>
        <taxon>Chaetoceros</taxon>
    </lineage>
</organism>
<feature type="domain" description="WW" evidence="2">
    <location>
        <begin position="12"/>
        <end position="42"/>
    </location>
</feature>
<gene>
    <name evidence="3" type="ORF">CTEN210_04170</name>
</gene>
<dbReference type="EMBL" id="BLLK01000023">
    <property type="protein sequence ID" value="GFH47695.1"/>
    <property type="molecule type" value="Genomic_DNA"/>
</dbReference>
<keyword evidence="4" id="KW-1185">Reference proteome</keyword>
<feature type="compositionally biased region" description="Pro residues" evidence="1">
    <location>
        <begin position="1"/>
        <end position="16"/>
    </location>
</feature>
<proteinExistence type="predicted"/>
<name>A0AAD3CME2_9STRA</name>
<dbReference type="SUPFAM" id="SSF51045">
    <property type="entry name" value="WW domain"/>
    <property type="match status" value="1"/>
</dbReference>
<reference evidence="3 4" key="1">
    <citation type="journal article" date="2021" name="Sci. Rep.">
        <title>The genome of the diatom Chaetoceros tenuissimus carries an ancient integrated fragment of an extant virus.</title>
        <authorList>
            <person name="Hongo Y."/>
            <person name="Kimura K."/>
            <person name="Takaki Y."/>
            <person name="Yoshida Y."/>
            <person name="Baba S."/>
            <person name="Kobayashi G."/>
            <person name="Nagasaki K."/>
            <person name="Hano T."/>
            <person name="Tomaru Y."/>
        </authorList>
    </citation>
    <scope>NUCLEOTIDE SEQUENCE [LARGE SCALE GENOMIC DNA]</scope>
    <source>
        <strain evidence="3 4">NIES-3715</strain>
    </source>
</reference>
<sequence length="157" mass="17027">MQVPPPLPTQAPPLPPGWVLAQDPQGRPYYANPSTGESSWTPVLPSVNMVPIPSIPPPPPMKQPTFTPSLNASGLVVPSAKALLAKHESQSNVPIELTLTGGMIADLVSIQKEKEGKEVYQEIDVEKMSPTSYIEPMVESRLEARMLGLKDALRKIQ</sequence>
<feature type="region of interest" description="Disordered" evidence="1">
    <location>
        <begin position="1"/>
        <end position="38"/>
    </location>
</feature>
<dbReference type="InterPro" id="IPR036020">
    <property type="entry name" value="WW_dom_sf"/>
</dbReference>
<evidence type="ECO:0000313" key="3">
    <source>
        <dbReference type="EMBL" id="GFH47695.1"/>
    </source>
</evidence>
<dbReference type="InterPro" id="IPR001202">
    <property type="entry name" value="WW_dom"/>
</dbReference>
<evidence type="ECO:0000256" key="1">
    <source>
        <dbReference type="SAM" id="MobiDB-lite"/>
    </source>
</evidence>
<dbReference type="SMART" id="SM00456">
    <property type="entry name" value="WW"/>
    <property type="match status" value="1"/>
</dbReference>
<dbReference type="PROSITE" id="PS50020">
    <property type="entry name" value="WW_DOMAIN_2"/>
    <property type="match status" value="1"/>
</dbReference>
<comment type="caution">
    <text evidence="3">The sequence shown here is derived from an EMBL/GenBank/DDBJ whole genome shotgun (WGS) entry which is preliminary data.</text>
</comment>
<accession>A0AAD3CME2</accession>
<dbReference type="CDD" id="cd00201">
    <property type="entry name" value="WW"/>
    <property type="match status" value="1"/>
</dbReference>
<dbReference type="Pfam" id="PF00397">
    <property type="entry name" value="WW"/>
    <property type="match status" value="1"/>
</dbReference>
<dbReference type="AlphaFoldDB" id="A0AAD3CME2"/>